<dbReference type="GO" id="GO:0032259">
    <property type="term" value="P:methylation"/>
    <property type="evidence" value="ECO:0007669"/>
    <property type="project" value="UniProtKB-KW"/>
</dbReference>
<dbReference type="Pfam" id="PF13489">
    <property type="entry name" value="Methyltransf_23"/>
    <property type="match status" value="1"/>
</dbReference>
<gene>
    <name evidence="1" type="ORF">TM448A01271_0020</name>
    <name evidence="2" type="ORF">TM448B01062_0003</name>
</gene>
<dbReference type="SUPFAM" id="SSF53335">
    <property type="entry name" value="S-adenosyl-L-methionine-dependent methyltransferases"/>
    <property type="match status" value="1"/>
</dbReference>
<dbReference type="EMBL" id="MT144125">
    <property type="protein sequence ID" value="QJA49232.1"/>
    <property type="molecule type" value="Genomic_DNA"/>
</dbReference>
<reference evidence="1" key="1">
    <citation type="submission" date="2020-03" db="EMBL/GenBank/DDBJ databases">
        <title>The deep terrestrial virosphere.</title>
        <authorList>
            <person name="Holmfeldt K."/>
            <person name="Nilsson E."/>
            <person name="Simone D."/>
            <person name="Lopez-Fernandez M."/>
            <person name="Wu X."/>
            <person name="de Brujin I."/>
            <person name="Lundin D."/>
            <person name="Andersson A."/>
            <person name="Bertilsson S."/>
            <person name="Dopson M."/>
        </authorList>
    </citation>
    <scope>NUCLEOTIDE SEQUENCE</scope>
    <source>
        <strain evidence="1">TM448A01271</strain>
        <strain evidence="2">TM448B01062</strain>
    </source>
</reference>
<dbReference type="GO" id="GO:0008168">
    <property type="term" value="F:methyltransferase activity"/>
    <property type="evidence" value="ECO:0007669"/>
    <property type="project" value="UniProtKB-KW"/>
</dbReference>
<dbReference type="EMBL" id="MT144696">
    <property type="protein sequence ID" value="QJH97658.1"/>
    <property type="molecule type" value="Genomic_DNA"/>
</dbReference>
<name>A0A6H1ZP35_9ZZZZ</name>
<evidence type="ECO:0000313" key="1">
    <source>
        <dbReference type="EMBL" id="QJA49232.1"/>
    </source>
</evidence>
<dbReference type="Gene3D" id="3.40.50.150">
    <property type="entry name" value="Vaccinia Virus protein VP39"/>
    <property type="match status" value="1"/>
</dbReference>
<dbReference type="InterPro" id="IPR029063">
    <property type="entry name" value="SAM-dependent_MTases_sf"/>
</dbReference>
<feature type="non-terminal residue" evidence="1">
    <location>
        <position position="180"/>
    </location>
</feature>
<dbReference type="AlphaFoldDB" id="A0A6H1ZP35"/>
<organism evidence="1">
    <name type="scientific">viral metagenome</name>
    <dbReference type="NCBI Taxonomy" id="1070528"/>
    <lineage>
        <taxon>unclassified sequences</taxon>
        <taxon>metagenomes</taxon>
        <taxon>organismal metagenomes</taxon>
    </lineage>
</organism>
<keyword evidence="1" id="KW-0808">Transferase</keyword>
<sequence length="180" mass="21539">MNEYDEEYWRNRPFEEKYYWMSLDSIDFFEPTNMIDVGCGKGYFVHAFEYYGVDSIGYDISVEAIKNPYELSKGKLYHSDQLLRDKKTADLVVCFDVFEHISIEEMDSFTEQVLSKGTKNFLFSICFAGDSDFYEDPTHKTKRTREWWVNYFKEKGLIYIETPLDFLQNQQILLFKRGEK</sequence>
<dbReference type="CDD" id="cd02440">
    <property type="entry name" value="AdoMet_MTases"/>
    <property type="match status" value="1"/>
</dbReference>
<evidence type="ECO:0000313" key="2">
    <source>
        <dbReference type="EMBL" id="QJH97658.1"/>
    </source>
</evidence>
<proteinExistence type="predicted"/>
<keyword evidence="1" id="KW-0489">Methyltransferase</keyword>
<accession>A0A6H1ZP35</accession>
<protein>
    <submittedName>
        <fullName evidence="1">Putative methyltransferase</fullName>
    </submittedName>
</protein>